<gene>
    <name evidence="5" type="ORF">J2S18_000672</name>
</gene>
<keyword evidence="6" id="KW-1185">Reference proteome</keyword>
<dbReference type="Gene3D" id="3.40.50.1980">
    <property type="entry name" value="Nitrogenase molybdenum iron protein domain"/>
    <property type="match status" value="1"/>
</dbReference>
<name>A0ABT9URR3_9FIRM</name>
<keyword evidence="2" id="KW-0813">Transport</keyword>
<evidence type="ECO:0000256" key="4">
    <source>
        <dbReference type="ARBA" id="ARBA00022729"/>
    </source>
</evidence>
<evidence type="ECO:0000256" key="3">
    <source>
        <dbReference type="ARBA" id="ARBA00022723"/>
    </source>
</evidence>
<reference evidence="5 6" key="1">
    <citation type="submission" date="2023-07" db="EMBL/GenBank/DDBJ databases">
        <title>Genomic Encyclopedia of Type Strains, Phase IV (KMG-IV): sequencing the most valuable type-strain genomes for metagenomic binning, comparative biology and taxonomic classification.</title>
        <authorList>
            <person name="Goeker M."/>
        </authorList>
    </citation>
    <scope>NUCLEOTIDE SEQUENCE [LARGE SCALE GENOMIC DNA]</scope>
    <source>
        <strain evidence="5 6">DSM 20694</strain>
    </source>
</reference>
<dbReference type="InterPro" id="IPR050492">
    <property type="entry name" value="Bact_metal-bind_prot9"/>
</dbReference>
<dbReference type="PANTHER" id="PTHR42953">
    <property type="entry name" value="HIGH-AFFINITY ZINC UPTAKE SYSTEM PROTEIN ZNUA-RELATED"/>
    <property type="match status" value="1"/>
</dbReference>
<dbReference type="InterPro" id="IPR006129">
    <property type="entry name" value="AdhesinB"/>
</dbReference>
<evidence type="ECO:0000256" key="2">
    <source>
        <dbReference type="ARBA" id="ARBA00022448"/>
    </source>
</evidence>
<comment type="caution">
    <text evidence="5">The sequence shown here is derived from an EMBL/GenBank/DDBJ whole genome shotgun (WGS) entry which is preliminary data.</text>
</comment>
<dbReference type="SUPFAM" id="SSF53807">
    <property type="entry name" value="Helical backbone' metal receptor"/>
    <property type="match status" value="1"/>
</dbReference>
<dbReference type="EMBL" id="JAUSUF010000001">
    <property type="protein sequence ID" value="MDQ0148755.1"/>
    <property type="molecule type" value="Genomic_DNA"/>
</dbReference>
<evidence type="ECO:0000313" key="5">
    <source>
        <dbReference type="EMBL" id="MDQ0148755.1"/>
    </source>
</evidence>
<proteinExistence type="predicted"/>
<protein>
    <submittedName>
        <fullName evidence="5">ABC-type Zn uptake system ZnuABC Zn-binding protein ZnuA</fullName>
    </submittedName>
</protein>
<dbReference type="RefSeq" id="WP_307483177.1">
    <property type="nucleotide sequence ID" value="NZ_JAUSUF010000001.1"/>
</dbReference>
<comment type="subcellular location">
    <subcellularLocation>
        <location evidence="1">Cell envelope</location>
    </subcellularLocation>
</comment>
<keyword evidence="4" id="KW-0732">Signal</keyword>
<sequence length="293" mass="33755">MKKLTAAMLIITAAFFLGIGGVSKTLMADTSENEKNNRDVYLNIITVNKPEYEMVKEIAGDKHNIEYMFKNTKDIKDYKYDENTLKNISNMDLFFYSGAGNENATINNMINGLDKSNLGVVNLSRGIRELKYKVDGKDIQNPYYYLGIPEYKIMLYNAKAALQEKDPANRDYYEGNYNKLVKSIDESKSSFDKNTKGIDKYTFVLENKKLEYFFKGLGINFKVLPEKSSLEDYAKDNNLNVKDIVFVKSEDSKYKGKEDVKIINLDSFNDNKEFKKIINDNMKQLEDLVNKSK</sequence>
<dbReference type="Pfam" id="PF01297">
    <property type="entry name" value="ZnuA"/>
    <property type="match status" value="1"/>
</dbReference>
<keyword evidence="3" id="KW-0479">Metal-binding</keyword>
<organism evidence="5 6">
    <name type="scientific">Eubacterium multiforme</name>
    <dbReference type="NCBI Taxonomy" id="83339"/>
    <lineage>
        <taxon>Bacteria</taxon>
        <taxon>Bacillati</taxon>
        <taxon>Bacillota</taxon>
        <taxon>Clostridia</taxon>
        <taxon>Eubacteriales</taxon>
        <taxon>Eubacteriaceae</taxon>
        <taxon>Eubacterium</taxon>
    </lineage>
</organism>
<evidence type="ECO:0000256" key="1">
    <source>
        <dbReference type="ARBA" id="ARBA00004196"/>
    </source>
</evidence>
<dbReference type="Proteomes" id="UP001228504">
    <property type="component" value="Unassembled WGS sequence"/>
</dbReference>
<evidence type="ECO:0000313" key="6">
    <source>
        <dbReference type="Proteomes" id="UP001228504"/>
    </source>
</evidence>
<dbReference type="InterPro" id="IPR006127">
    <property type="entry name" value="ZnuA-like"/>
</dbReference>
<dbReference type="PRINTS" id="PR00691">
    <property type="entry name" value="ADHESINB"/>
</dbReference>
<accession>A0ABT9URR3</accession>
<dbReference type="PANTHER" id="PTHR42953:SF1">
    <property type="entry name" value="METAL-BINDING PROTEIN HI_0362-RELATED"/>
    <property type="match status" value="1"/>
</dbReference>